<dbReference type="PANTHER" id="PTHR48100">
    <property type="entry name" value="BROAD-SPECIFICITY PHOSPHATASE YOR283W-RELATED"/>
    <property type="match status" value="1"/>
</dbReference>
<dbReference type="AlphaFoldDB" id="A0A1X0DDP8"/>
<dbReference type="CDD" id="cd07067">
    <property type="entry name" value="HP_PGM_like"/>
    <property type="match status" value="1"/>
</dbReference>
<sequence>MHHTNTQRLRHGLIAAATALTAFCLLMLTAIPSWAMTVTFIRHGESFANAGNSIDTSIPGPSLTAQGQSEAAAVGTEAWVAKYGTIDAIFASTMVRTQETAAPLSKYLGTDPGHPMPITVLGGTDYINEHPGTRIGVQEITSGIFTGLPEKDGLGRIGYIVAPLMWTMGLQFVSVPGGENGLAFNERMTNALNVIEQTTPEGTDGKQNAAVFSHGATIMMWTMMNVDNPDLLLLMQHPLGNTDVVVVTGSNEEGWHLESWAGQPVGDANYPTQMLVNLRSLIVAPQQAVYNMRKPVLNLDPGTIASTAGDGIVNVGKAGVTFVKDSVNDTINAIRGLVPSTLSSATTTVSKTTPNALRANSPTIAAFAGTVPATESTPITDQPDAAVNPGSQLKSMLNDATGQGRATLSTVRANAAERAVARAQQRQVVQQNVRDLGTTVTSAVERAGQNLGEAVGIKPKAKTAATQADPKPAKQRIKRADRDAA</sequence>
<organism evidence="1 2">
    <name type="scientific">Mycolicibacterium insubricum</name>
    <dbReference type="NCBI Taxonomy" id="444597"/>
    <lineage>
        <taxon>Bacteria</taxon>
        <taxon>Bacillati</taxon>
        <taxon>Actinomycetota</taxon>
        <taxon>Actinomycetes</taxon>
        <taxon>Mycobacteriales</taxon>
        <taxon>Mycobacteriaceae</taxon>
        <taxon>Mycolicibacterium</taxon>
    </lineage>
</organism>
<dbReference type="OrthoDB" id="9793115at2"/>
<dbReference type="Gene3D" id="3.40.50.1240">
    <property type="entry name" value="Phosphoglycerate mutase-like"/>
    <property type="match status" value="1"/>
</dbReference>
<reference evidence="1 2" key="1">
    <citation type="submission" date="2016-12" db="EMBL/GenBank/DDBJ databases">
        <title>The new phylogeny of genus Mycobacterium.</title>
        <authorList>
            <person name="Tortoli E."/>
            <person name="Trovato A."/>
            <person name="Cirillo D.M."/>
        </authorList>
    </citation>
    <scope>NUCLEOTIDE SEQUENCE [LARGE SCALE GENOMIC DNA]</scope>
    <source>
        <strain evidence="1 2">DSM 45130</strain>
    </source>
</reference>
<accession>A0A1X0DDP8</accession>
<evidence type="ECO:0000313" key="1">
    <source>
        <dbReference type="EMBL" id="ORA70505.1"/>
    </source>
</evidence>
<gene>
    <name evidence="1" type="ORF">BST26_10795</name>
</gene>
<comment type="caution">
    <text evidence="1">The sequence shown here is derived from an EMBL/GenBank/DDBJ whole genome shotgun (WGS) entry which is preliminary data.</text>
</comment>
<dbReference type="InterPro" id="IPR029033">
    <property type="entry name" value="His_PPase_superfam"/>
</dbReference>
<dbReference type="SMART" id="SM00855">
    <property type="entry name" value="PGAM"/>
    <property type="match status" value="1"/>
</dbReference>
<dbReference type="InterPro" id="IPR013078">
    <property type="entry name" value="His_Pase_superF_clade-1"/>
</dbReference>
<dbReference type="GO" id="GO:0016791">
    <property type="term" value="F:phosphatase activity"/>
    <property type="evidence" value="ECO:0007669"/>
    <property type="project" value="TreeGrafter"/>
</dbReference>
<protein>
    <submittedName>
        <fullName evidence="1">Uncharacterized protein</fullName>
    </submittedName>
</protein>
<evidence type="ECO:0000313" key="2">
    <source>
        <dbReference type="Proteomes" id="UP000192801"/>
    </source>
</evidence>
<dbReference type="Pfam" id="PF00300">
    <property type="entry name" value="His_Phos_1"/>
    <property type="match status" value="2"/>
</dbReference>
<proteinExistence type="predicted"/>
<dbReference type="EMBL" id="MVHS01000021">
    <property type="protein sequence ID" value="ORA70505.1"/>
    <property type="molecule type" value="Genomic_DNA"/>
</dbReference>
<keyword evidence="2" id="KW-1185">Reference proteome</keyword>
<dbReference type="PANTHER" id="PTHR48100:SF58">
    <property type="entry name" value="PE-PGRS FAMILY PROTEIN PE_PGRS11"/>
    <property type="match status" value="1"/>
</dbReference>
<dbReference type="STRING" id="444597.BST26_10795"/>
<dbReference type="SUPFAM" id="SSF53254">
    <property type="entry name" value="Phosphoglycerate mutase-like"/>
    <property type="match status" value="1"/>
</dbReference>
<dbReference type="RefSeq" id="WP_083030891.1">
    <property type="nucleotide sequence ID" value="NZ_AP022618.1"/>
</dbReference>
<dbReference type="GO" id="GO:0005737">
    <property type="term" value="C:cytoplasm"/>
    <property type="evidence" value="ECO:0007669"/>
    <property type="project" value="TreeGrafter"/>
</dbReference>
<name>A0A1X0DDP8_9MYCO</name>
<dbReference type="Proteomes" id="UP000192801">
    <property type="component" value="Unassembled WGS sequence"/>
</dbReference>
<dbReference type="InterPro" id="IPR050275">
    <property type="entry name" value="PGM_Phosphatase"/>
</dbReference>